<feature type="compositionally biased region" description="Polar residues" evidence="1">
    <location>
        <begin position="146"/>
        <end position="156"/>
    </location>
</feature>
<evidence type="ECO:0000313" key="3">
    <source>
        <dbReference type="Proteomes" id="UP000199220"/>
    </source>
</evidence>
<accession>A0A1H5NHQ5</accession>
<proteinExistence type="predicted"/>
<keyword evidence="3" id="KW-1185">Reference proteome</keyword>
<organism evidence="2 3">
    <name type="scientific">Ruania alba</name>
    <dbReference type="NCBI Taxonomy" id="648782"/>
    <lineage>
        <taxon>Bacteria</taxon>
        <taxon>Bacillati</taxon>
        <taxon>Actinomycetota</taxon>
        <taxon>Actinomycetes</taxon>
        <taxon>Micrococcales</taxon>
        <taxon>Ruaniaceae</taxon>
        <taxon>Ruania</taxon>
    </lineage>
</organism>
<dbReference type="OrthoDB" id="5193907at2"/>
<evidence type="ECO:0000313" key="2">
    <source>
        <dbReference type="EMBL" id="SEF01066.1"/>
    </source>
</evidence>
<feature type="compositionally biased region" description="Low complexity" evidence="1">
    <location>
        <begin position="157"/>
        <end position="171"/>
    </location>
</feature>
<dbReference type="RefSeq" id="WP_089775596.1">
    <property type="nucleotide sequence ID" value="NZ_FNTX01000002.1"/>
</dbReference>
<reference evidence="3" key="1">
    <citation type="submission" date="2016-10" db="EMBL/GenBank/DDBJ databases">
        <authorList>
            <person name="Varghese N."/>
            <person name="Submissions S."/>
        </authorList>
    </citation>
    <scope>NUCLEOTIDE SEQUENCE [LARGE SCALE GENOMIC DNA]</scope>
    <source>
        <strain evidence="3">DSM 21368</strain>
    </source>
</reference>
<dbReference type="STRING" id="648782.SAMN04488554_4350"/>
<sequence>MDLNGYLSSLQQALANATGTSSPEVQEASARLAQTLEPALRLTLMELASDVASEVTLRLEGAVVEVRLRGGSPELVVEQQPDGVADVTEPLAPPAPPAPPEAPAPEDDGSQTRVTLRVAESLKSRIDDAATRDGVSVNTWLVRAAQQQLAGPSGNESRTSSSGRRMTGWVR</sequence>
<dbReference type="EMBL" id="FNTX01000002">
    <property type="protein sequence ID" value="SEF01066.1"/>
    <property type="molecule type" value="Genomic_DNA"/>
</dbReference>
<protein>
    <recommendedName>
        <fullName evidence="4">HicB family protein</fullName>
    </recommendedName>
</protein>
<dbReference type="SUPFAM" id="SSF47598">
    <property type="entry name" value="Ribbon-helix-helix"/>
    <property type="match status" value="1"/>
</dbReference>
<name>A0A1H5NHQ5_9MICO</name>
<dbReference type="AlphaFoldDB" id="A0A1H5NHQ5"/>
<evidence type="ECO:0000256" key="1">
    <source>
        <dbReference type="SAM" id="MobiDB-lite"/>
    </source>
</evidence>
<gene>
    <name evidence="2" type="ORF">SAMN04488554_4350</name>
</gene>
<dbReference type="Proteomes" id="UP000199220">
    <property type="component" value="Unassembled WGS sequence"/>
</dbReference>
<dbReference type="GO" id="GO:0006355">
    <property type="term" value="P:regulation of DNA-templated transcription"/>
    <property type="evidence" value="ECO:0007669"/>
    <property type="project" value="InterPro"/>
</dbReference>
<feature type="region of interest" description="Disordered" evidence="1">
    <location>
        <begin position="71"/>
        <end position="119"/>
    </location>
</feature>
<dbReference type="InterPro" id="IPR010985">
    <property type="entry name" value="Ribbon_hlx_hlx"/>
</dbReference>
<feature type="region of interest" description="Disordered" evidence="1">
    <location>
        <begin position="146"/>
        <end position="171"/>
    </location>
</feature>
<evidence type="ECO:0008006" key="4">
    <source>
        <dbReference type="Google" id="ProtNLM"/>
    </source>
</evidence>
<feature type="compositionally biased region" description="Pro residues" evidence="1">
    <location>
        <begin position="91"/>
        <end position="103"/>
    </location>
</feature>